<dbReference type="PANTHER" id="PTHR24222:SF76">
    <property type="entry name" value="MYCOBACTIN IMPORT ATP-BINDING_PERMEASE PROTEIN IRTB"/>
    <property type="match status" value="1"/>
</dbReference>
<dbReference type="GO" id="GO:0005524">
    <property type="term" value="F:ATP binding"/>
    <property type="evidence" value="ECO:0007669"/>
    <property type="project" value="InterPro"/>
</dbReference>
<evidence type="ECO:0000313" key="2">
    <source>
        <dbReference type="EMBL" id="PWA93185.1"/>
    </source>
</evidence>
<dbReference type="AlphaFoldDB" id="A0A2U1Q5B1"/>
<proteinExistence type="predicted"/>
<name>A0A2U1Q5B1_ARTAN</name>
<dbReference type="GO" id="GO:0016887">
    <property type="term" value="F:ATP hydrolysis activity"/>
    <property type="evidence" value="ECO:0007669"/>
    <property type="project" value="InterPro"/>
</dbReference>
<evidence type="ECO:0000259" key="1">
    <source>
        <dbReference type="Pfam" id="PF00005"/>
    </source>
</evidence>
<dbReference type="Proteomes" id="UP000245207">
    <property type="component" value="Unassembled WGS sequence"/>
</dbReference>
<dbReference type="InterPro" id="IPR003439">
    <property type="entry name" value="ABC_transporter-like_ATP-bd"/>
</dbReference>
<dbReference type="SUPFAM" id="SSF52540">
    <property type="entry name" value="P-loop containing nucleoside triphosphate hydrolases"/>
    <property type="match status" value="1"/>
</dbReference>
<comment type="caution">
    <text evidence="2">The sequence shown here is derived from an EMBL/GenBank/DDBJ whole genome shotgun (WGS) entry which is preliminary data.</text>
</comment>
<keyword evidence="3" id="KW-1185">Reference proteome</keyword>
<dbReference type="STRING" id="35608.A0A2U1Q5B1"/>
<dbReference type="Pfam" id="PF00005">
    <property type="entry name" value="ABC_tran"/>
    <property type="match status" value="1"/>
</dbReference>
<accession>A0A2U1Q5B1</accession>
<dbReference type="EMBL" id="PKPP01000404">
    <property type="protein sequence ID" value="PWA93185.1"/>
    <property type="molecule type" value="Genomic_DNA"/>
</dbReference>
<evidence type="ECO:0000313" key="3">
    <source>
        <dbReference type="Proteomes" id="UP000245207"/>
    </source>
</evidence>
<feature type="domain" description="ABC transporter" evidence="1">
    <location>
        <begin position="82"/>
        <end position="121"/>
    </location>
</feature>
<dbReference type="GO" id="GO:0042626">
    <property type="term" value="F:ATPase-coupled transmembrane transporter activity"/>
    <property type="evidence" value="ECO:0007669"/>
    <property type="project" value="TreeGrafter"/>
</dbReference>
<dbReference type="Gene3D" id="3.40.50.300">
    <property type="entry name" value="P-loop containing nucleotide triphosphate hydrolases"/>
    <property type="match status" value="2"/>
</dbReference>
<gene>
    <name evidence="2" type="ORF">CTI12_AA073500</name>
</gene>
<organism evidence="2 3">
    <name type="scientific">Artemisia annua</name>
    <name type="common">Sweet wormwood</name>
    <dbReference type="NCBI Taxonomy" id="35608"/>
    <lineage>
        <taxon>Eukaryota</taxon>
        <taxon>Viridiplantae</taxon>
        <taxon>Streptophyta</taxon>
        <taxon>Embryophyta</taxon>
        <taxon>Tracheophyta</taxon>
        <taxon>Spermatophyta</taxon>
        <taxon>Magnoliopsida</taxon>
        <taxon>eudicotyledons</taxon>
        <taxon>Gunneridae</taxon>
        <taxon>Pentapetalae</taxon>
        <taxon>asterids</taxon>
        <taxon>campanulids</taxon>
        <taxon>Asterales</taxon>
        <taxon>Asteraceae</taxon>
        <taxon>Asteroideae</taxon>
        <taxon>Anthemideae</taxon>
        <taxon>Artemisiinae</taxon>
        <taxon>Artemisia</taxon>
    </lineage>
</organism>
<sequence>MLKEDVDSSSKSKAGKALSKVDGSIEFREVCFAYPSRPNVVFEDLNFSVAAGKRIAVVGPSGLGKIYKAANGLSFIQGLPGGYKTQVGEKGTQLSGGQKQKIAIARATLINPKILLDEATSALDSTIIVAHRLYTIRNVDTIVVLKNGQSV</sequence>
<dbReference type="InterPro" id="IPR039421">
    <property type="entry name" value="Type_1_exporter"/>
</dbReference>
<dbReference type="GO" id="GO:0005886">
    <property type="term" value="C:plasma membrane"/>
    <property type="evidence" value="ECO:0007669"/>
    <property type="project" value="TreeGrafter"/>
</dbReference>
<reference evidence="2 3" key="1">
    <citation type="journal article" date="2018" name="Mol. Plant">
        <title>The genome of Artemisia annua provides insight into the evolution of Asteraceae family and artemisinin biosynthesis.</title>
        <authorList>
            <person name="Shen Q."/>
            <person name="Zhang L."/>
            <person name="Liao Z."/>
            <person name="Wang S."/>
            <person name="Yan T."/>
            <person name="Shi P."/>
            <person name="Liu M."/>
            <person name="Fu X."/>
            <person name="Pan Q."/>
            <person name="Wang Y."/>
            <person name="Lv Z."/>
            <person name="Lu X."/>
            <person name="Zhang F."/>
            <person name="Jiang W."/>
            <person name="Ma Y."/>
            <person name="Chen M."/>
            <person name="Hao X."/>
            <person name="Li L."/>
            <person name="Tang Y."/>
            <person name="Lv G."/>
            <person name="Zhou Y."/>
            <person name="Sun X."/>
            <person name="Brodelius P.E."/>
            <person name="Rose J.K.C."/>
            <person name="Tang K."/>
        </authorList>
    </citation>
    <scope>NUCLEOTIDE SEQUENCE [LARGE SCALE GENOMIC DNA]</scope>
    <source>
        <strain evidence="3">cv. Huhao1</strain>
        <tissue evidence="2">Leaf</tissue>
    </source>
</reference>
<protein>
    <submittedName>
        <fullName evidence="2">AAA+ ATPase domain-containing protein</fullName>
    </submittedName>
</protein>
<dbReference type="PANTHER" id="PTHR24222">
    <property type="entry name" value="ABC TRANSPORTER B FAMILY"/>
    <property type="match status" value="1"/>
</dbReference>
<dbReference type="OrthoDB" id="6500128at2759"/>
<dbReference type="InterPro" id="IPR027417">
    <property type="entry name" value="P-loop_NTPase"/>
</dbReference>